<dbReference type="AlphaFoldDB" id="A0AAD5WIT7"/>
<name>A0AAD5WIT7_PARTN</name>
<protein>
    <submittedName>
        <fullName evidence="2">Uncharacterized protein</fullName>
    </submittedName>
</protein>
<keyword evidence="1" id="KW-1133">Transmembrane helix</keyword>
<accession>A0AAD5WIT7</accession>
<evidence type="ECO:0000313" key="3">
    <source>
        <dbReference type="Proteomes" id="UP001196413"/>
    </source>
</evidence>
<keyword evidence="1" id="KW-0472">Membrane</keyword>
<feature type="transmembrane region" description="Helical" evidence="1">
    <location>
        <begin position="85"/>
        <end position="106"/>
    </location>
</feature>
<reference evidence="2" key="1">
    <citation type="submission" date="2021-06" db="EMBL/GenBank/DDBJ databases">
        <title>Parelaphostrongylus tenuis whole genome reference sequence.</title>
        <authorList>
            <person name="Garwood T.J."/>
            <person name="Larsen P.A."/>
            <person name="Fountain-Jones N.M."/>
            <person name="Garbe J.R."/>
            <person name="Macchietto M.G."/>
            <person name="Kania S.A."/>
            <person name="Gerhold R.W."/>
            <person name="Richards J.E."/>
            <person name="Wolf T.M."/>
        </authorList>
    </citation>
    <scope>NUCLEOTIDE SEQUENCE</scope>
    <source>
        <strain evidence="2">MNPRO001-30</strain>
        <tissue evidence="2">Meninges</tissue>
    </source>
</reference>
<comment type="caution">
    <text evidence="2">The sequence shown here is derived from an EMBL/GenBank/DDBJ whole genome shotgun (WGS) entry which is preliminary data.</text>
</comment>
<gene>
    <name evidence="2" type="ORF">KIN20_033371</name>
</gene>
<dbReference type="EMBL" id="JAHQIW010006981">
    <property type="protein sequence ID" value="KAJ1371420.1"/>
    <property type="molecule type" value="Genomic_DNA"/>
</dbReference>
<keyword evidence="3" id="KW-1185">Reference proteome</keyword>
<evidence type="ECO:0000256" key="1">
    <source>
        <dbReference type="SAM" id="Phobius"/>
    </source>
</evidence>
<feature type="transmembrane region" description="Helical" evidence="1">
    <location>
        <begin position="14"/>
        <end position="36"/>
    </location>
</feature>
<dbReference type="Proteomes" id="UP001196413">
    <property type="component" value="Unassembled WGS sequence"/>
</dbReference>
<proteinExistence type="predicted"/>
<evidence type="ECO:0000313" key="2">
    <source>
        <dbReference type="EMBL" id="KAJ1371420.1"/>
    </source>
</evidence>
<organism evidence="2 3">
    <name type="scientific">Parelaphostrongylus tenuis</name>
    <name type="common">Meningeal worm</name>
    <dbReference type="NCBI Taxonomy" id="148309"/>
    <lineage>
        <taxon>Eukaryota</taxon>
        <taxon>Metazoa</taxon>
        <taxon>Ecdysozoa</taxon>
        <taxon>Nematoda</taxon>
        <taxon>Chromadorea</taxon>
        <taxon>Rhabditida</taxon>
        <taxon>Rhabditina</taxon>
        <taxon>Rhabditomorpha</taxon>
        <taxon>Strongyloidea</taxon>
        <taxon>Metastrongylidae</taxon>
        <taxon>Parelaphostrongylus</taxon>
    </lineage>
</organism>
<keyword evidence="1" id="KW-0812">Transmembrane</keyword>
<sequence length="178" mass="20240">MPRFAVVVGIMDDVISYASLGCHVWMARFAVVVSILDDFTSYAPFGCIALPLCLVFGRCHFLCLVLMPCFAVVDDILDEVVSCAALIYLVWMPRIAVVVGYGRCHFFCLARIPPLDALFCRCGWLWTMLVLMPHSDTSFERIVLPLLLIYWTRSFLMLRSDTSIGCLALPLWLVYWTR</sequence>
<feature type="transmembrane region" description="Helical" evidence="1">
    <location>
        <begin position="48"/>
        <end position="73"/>
    </location>
</feature>